<reference evidence="3 4" key="1">
    <citation type="submission" date="2013-01" db="EMBL/GenBank/DDBJ databases">
        <authorList>
            <person name="Bench S."/>
        </authorList>
    </citation>
    <scope>NUCLEOTIDE SEQUENCE [LARGE SCALE GENOMIC DNA]</scope>
    <source>
        <strain evidence="3 4">WH 0402</strain>
    </source>
</reference>
<evidence type="ECO:0000256" key="1">
    <source>
        <dbReference type="SAM" id="MobiDB-lite"/>
    </source>
</evidence>
<dbReference type="EMBL" id="CAQN01001332">
    <property type="protein sequence ID" value="CCQ71019.1"/>
    <property type="molecule type" value="Genomic_DNA"/>
</dbReference>
<keyword evidence="2" id="KW-0812">Transmembrane</keyword>
<feature type="transmembrane region" description="Helical" evidence="2">
    <location>
        <begin position="111"/>
        <end position="130"/>
    </location>
</feature>
<protein>
    <submittedName>
        <fullName evidence="3">Undecaprenyl-diphosphatase</fullName>
        <ecNumber evidence="3">3.6.1.27</ecNumber>
    </submittedName>
</protein>
<keyword evidence="3" id="KW-0378">Hydrolase</keyword>
<gene>
    <name evidence="3" type="ORF">CWATWH0402_5024</name>
</gene>
<keyword evidence="2" id="KW-1133">Transmembrane helix</keyword>
<dbReference type="RefSeq" id="WP_048327724.1">
    <property type="nucleotide sequence ID" value="NZ_CAQN01001332.1"/>
</dbReference>
<feature type="transmembrane region" description="Helical" evidence="2">
    <location>
        <begin position="12"/>
        <end position="33"/>
    </location>
</feature>
<feature type="region of interest" description="Disordered" evidence="1">
    <location>
        <begin position="404"/>
        <end position="458"/>
    </location>
</feature>
<feature type="compositionally biased region" description="Gly residues" evidence="1">
    <location>
        <begin position="412"/>
        <end position="423"/>
    </location>
</feature>
<keyword evidence="2" id="KW-0472">Membrane</keyword>
<feature type="transmembrane region" description="Helical" evidence="2">
    <location>
        <begin position="78"/>
        <end position="99"/>
    </location>
</feature>
<dbReference type="EC" id="3.6.1.27" evidence="3"/>
<dbReference type="GO" id="GO:0050380">
    <property type="term" value="F:undecaprenyl-diphosphatase activity"/>
    <property type="evidence" value="ECO:0007669"/>
    <property type="project" value="UniProtKB-EC"/>
</dbReference>
<evidence type="ECO:0000313" key="3">
    <source>
        <dbReference type="EMBL" id="CCQ71019.1"/>
    </source>
</evidence>
<organism evidence="3 4">
    <name type="scientific">Crocosphaera watsonii WH 0402</name>
    <dbReference type="NCBI Taxonomy" id="1284629"/>
    <lineage>
        <taxon>Bacteria</taxon>
        <taxon>Bacillati</taxon>
        <taxon>Cyanobacteriota</taxon>
        <taxon>Cyanophyceae</taxon>
        <taxon>Oscillatoriophycideae</taxon>
        <taxon>Chroococcales</taxon>
        <taxon>Aphanothecaceae</taxon>
        <taxon>Crocosphaera</taxon>
    </lineage>
</organism>
<feature type="transmembrane region" description="Helical" evidence="2">
    <location>
        <begin position="318"/>
        <end position="346"/>
    </location>
</feature>
<name>T2K0K6_CROWT</name>
<feature type="compositionally biased region" description="Pro residues" evidence="1">
    <location>
        <begin position="447"/>
        <end position="458"/>
    </location>
</feature>
<feature type="transmembrane region" description="Helical" evidence="2">
    <location>
        <begin position="238"/>
        <end position="266"/>
    </location>
</feature>
<evidence type="ECO:0000256" key="2">
    <source>
        <dbReference type="SAM" id="Phobius"/>
    </source>
</evidence>
<reference evidence="3 4" key="2">
    <citation type="submission" date="2013-09" db="EMBL/GenBank/DDBJ databases">
        <title>Whole genome comparison of six Crocosphaera watsonii strains with differing phenotypes.</title>
        <authorList>
            <person name="Bench S.R."/>
            <person name="Heller P."/>
            <person name="Frank I."/>
            <person name="Arciniega M."/>
            <person name="Shilova I.N."/>
            <person name="Zehr J.P."/>
        </authorList>
    </citation>
    <scope>NUCLEOTIDE SEQUENCE [LARGE SCALE GENOMIC DNA]</scope>
    <source>
        <strain evidence="3 4">WH 0402</strain>
    </source>
</reference>
<dbReference type="Proteomes" id="UP000018130">
    <property type="component" value="Unassembled WGS sequence"/>
</dbReference>
<sequence>MKQRQQREQLIKYFLRGCLFFVVGSWILSLFLVGEKVVAQTNNSSVNVLNQGIQSQQLVSQNLETMWNDVLNSGVWEAMVWVGTLFTVALLTIWVSRVLRDSLNNELSVDYLTSFVWLFLVLLLLINNGANLRNTVLGLRELINLTNEEVLAVQVGSLTLEESFNNVVQSANFNSWVQQKTIECESLPDETAKAECQQELAQEIQDNEDALTQENPNFLSGQWIADAVGDAFQRGLEIMLFGVGIAFQWLVEITLLLTALISPLAVAGSLLPLQQRPLFTWLLGFYSVGLCKLFNNIIVGLVAYILSNNTSSGNPSGGTIIIAIAVGILSPILAVGLAAGGGMVTFMSLGSLMAQAGGVVGGLGLGLTGKGLGMAGRAATPALQAGARGVANAANANFRNGYGAARRPRYSSGGGSSGGGGGSPRLPQRPSPPQLPSAAGSVTVLPPNAPNPPTRPIY</sequence>
<proteinExistence type="predicted"/>
<accession>T2K0K6</accession>
<evidence type="ECO:0000313" key="4">
    <source>
        <dbReference type="Proteomes" id="UP000018130"/>
    </source>
</evidence>
<dbReference type="AlphaFoldDB" id="T2K0K6"/>
<comment type="caution">
    <text evidence="3">The sequence shown here is derived from an EMBL/GenBank/DDBJ whole genome shotgun (WGS) entry which is preliminary data.</text>
</comment>
<feature type="transmembrane region" description="Helical" evidence="2">
    <location>
        <begin position="278"/>
        <end position="306"/>
    </location>
</feature>